<keyword evidence="2" id="KW-1185">Reference proteome</keyword>
<dbReference type="EMBL" id="UZAL01033761">
    <property type="protein sequence ID" value="VDP64080.1"/>
    <property type="molecule type" value="Genomic_DNA"/>
</dbReference>
<dbReference type="Proteomes" id="UP000269396">
    <property type="component" value="Unassembled WGS sequence"/>
</dbReference>
<gene>
    <name evidence="1" type="ORF">SMTD_LOCUS13662</name>
</gene>
<reference evidence="1 2" key="1">
    <citation type="submission" date="2018-11" db="EMBL/GenBank/DDBJ databases">
        <authorList>
            <consortium name="Pathogen Informatics"/>
        </authorList>
    </citation>
    <scope>NUCLEOTIDE SEQUENCE [LARGE SCALE GENOMIC DNA]</scope>
    <source>
        <strain>Denwood</strain>
        <strain evidence="2">Zambia</strain>
    </source>
</reference>
<protein>
    <submittedName>
        <fullName evidence="1">Uncharacterized protein</fullName>
    </submittedName>
</protein>
<evidence type="ECO:0000313" key="1">
    <source>
        <dbReference type="EMBL" id="VDP64080.1"/>
    </source>
</evidence>
<name>A0A183PH26_9TREM</name>
<dbReference type="AlphaFoldDB" id="A0A183PH26"/>
<evidence type="ECO:0000313" key="2">
    <source>
        <dbReference type="Proteomes" id="UP000269396"/>
    </source>
</evidence>
<proteinExistence type="predicted"/>
<organism evidence="1 2">
    <name type="scientific">Schistosoma mattheei</name>
    <dbReference type="NCBI Taxonomy" id="31246"/>
    <lineage>
        <taxon>Eukaryota</taxon>
        <taxon>Metazoa</taxon>
        <taxon>Spiralia</taxon>
        <taxon>Lophotrochozoa</taxon>
        <taxon>Platyhelminthes</taxon>
        <taxon>Trematoda</taxon>
        <taxon>Digenea</taxon>
        <taxon>Strigeidida</taxon>
        <taxon>Schistosomatoidea</taxon>
        <taxon>Schistosomatidae</taxon>
        <taxon>Schistosoma</taxon>
    </lineage>
</organism>
<accession>A0A183PH26</accession>
<sequence>MFSFSDKGVSYHYLYYSIQQNIIAISFTFNAVVCVTVVVIWSLLFLASTKSFYSLLKKLYSQRRQIKIKTLRRATLEQAESEISVNRCENINNTREDNDETNKY</sequence>